<evidence type="ECO:0000256" key="9">
    <source>
        <dbReference type="HAMAP-Rule" id="MF_00082"/>
    </source>
</evidence>
<dbReference type="InterPro" id="IPR004662">
    <property type="entry name" value="AcgluKinase_fam"/>
</dbReference>
<evidence type="ECO:0000256" key="5">
    <source>
        <dbReference type="ARBA" id="ARBA00022741"/>
    </source>
</evidence>
<evidence type="ECO:0000259" key="10">
    <source>
        <dbReference type="Pfam" id="PF00696"/>
    </source>
</evidence>
<keyword evidence="5 9" id="KW-0547">Nucleotide-binding</keyword>
<keyword evidence="3 9" id="KW-0028">Amino-acid biosynthesis</keyword>
<dbReference type="UniPathway" id="UPA00068">
    <property type="reaction ID" value="UER00107"/>
</dbReference>
<dbReference type="PANTHER" id="PTHR23342">
    <property type="entry name" value="N-ACETYLGLUTAMATE SYNTHASE"/>
    <property type="match status" value="1"/>
</dbReference>
<dbReference type="GO" id="GO:0042450">
    <property type="term" value="P:L-arginine biosynthetic process via ornithine"/>
    <property type="evidence" value="ECO:0007669"/>
    <property type="project" value="UniProtKB-UniRule"/>
</dbReference>
<evidence type="ECO:0000256" key="2">
    <source>
        <dbReference type="ARBA" id="ARBA00022571"/>
    </source>
</evidence>
<dbReference type="GO" id="GO:0003991">
    <property type="term" value="F:acetylglutamate kinase activity"/>
    <property type="evidence" value="ECO:0007669"/>
    <property type="project" value="UniProtKB-UniRule"/>
</dbReference>
<dbReference type="PIRSF" id="PIRSF000728">
    <property type="entry name" value="NAGK"/>
    <property type="match status" value="1"/>
</dbReference>
<comment type="subcellular location">
    <subcellularLocation>
        <location evidence="9">Cytoplasm</location>
    </subcellularLocation>
</comment>
<organism evidence="11 12">
    <name type="scientific">Rubrivirga marina</name>
    <dbReference type="NCBI Taxonomy" id="1196024"/>
    <lineage>
        <taxon>Bacteria</taxon>
        <taxon>Pseudomonadati</taxon>
        <taxon>Rhodothermota</taxon>
        <taxon>Rhodothermia</taxon>
        <taxon>Rhodothermales</taxon>
        <taxon>Rubricoccaceae</taxon>
        <taxon>Rubrivirga</taxon>
    </lineage>
</organism>
<dbReference type="GO" id="GO:0005524">
    <property type="term" value="F:ATP binding"/>
    <property type="evidence" value="ECO:0007669"/>
    <property type="project" value="UniProtKB-UniRule"/>
</dbReference>
<evidence type="ECO:0000313" key="12">
    <source>
        <dbReference type="Proteomes" id="UP000216339"/>
    </source>
</evidence>
<feature type="domain" description="Aspartate/glutamate/uridylate kinase" evidence="10">
    <location>
        <begin position="15"/>
        <end position="252"/>
    </location>
</feature>
<dbReference type="OrthoDB" id="9803155at2"/>
<name>A0A271IUN5_9BACT</name>
<evidence type="ECO:0000313" key="11">
    <source>
        <dbReference type="EMBL" id="PAP74961.1"/>
    </source>
</evidence>
<comment type="similarity">
    <text evidence="9">Belongs to the acetylglutamate kinase family. ArgB subfamily.</text>
</comment>
<feature type="binding site" evidence="9">
    <location>
        <begin position="50"/>
        <end position="51"/>
    </location>
    <ligand>
        <name>substrate</name>
    </ligand>
</feature>
<keyword evidence="9" id="KW-0963">Cytoplasm</keyword>
<protein>
    <recommendedName>
        <fullName evidence="9">Acetylglutamate kinase</fullName>
        <ecNumber evidence="9">2.7.2.8</ecNumber>
    </recommendedName>
    <alternativeName>
        <fullName evidence="9">N-acetyl-L-glutamate 5-phosphotransferase</fullName>
    </alternativeName>
    <alternativeName>
        <fullName evidence="9">NAG kinase</fullName>
        <shortName evidence="9">NAGK</shortName>
    </alternativeName>
</protein>
<dbReference type="Gene3D" id="3.40.1160.10">
    <property type="entry name" value="Acetylglutamate kinase-like"/>
    <property type="match status" value="1"/>
</dbReference>
<comment type="catalytic activity">
    <reaction evidence="8 9">
        <text>N-acetyl-L-glutamate + ATP = N-acetyl-L-glutamyl 5-phosphate + ADP</text>
        <dbReference type="Rhea" id="RHEA:14629"/>
        <dbReference type="ChEBI" id="CHEBI:30616"/>
        <dbReference type="ChEBI" id="CHEBI:44337"/>
        <dbReference type="ChEBI" id="CHEBI:57936"/>
        <dbReference type="ChEBI" id="CHEBI:456216"/>
        <dbReference type="EC" id="2.7.2.8"/>
    </reaction>
</comment>
<reference evidence="11 12" key="1">
    <citation type="submission" date="2016-11" db="EMBL/GenBank/DDBJ databases">
        <title>Study of marine rhodopsin-containing bacteria.</title>
        <authorList>
            <person name="Yoshizawa S."/>
            <person name="Kumagai Y."/>
            <person name="Kogure K."/>
        </authorList>
    </citation>
    <scope>NUCLEOTIDE SEQUENCE [LARGE SCALE GENOMIC DNA]</scope>
    <source>
        <strain evidence="11 12">SAORIC-28</strain>
    </source>
</reference>
<keyword evidence="6 9" id="KW-0418">Kinase</keyword>
<keyword evidence="7 9" id="KW-0067">ATP-binding</keyword>
<dbReference type="HAMAP" id="MF_00082">
    <property type="entry name" value="ArgB"/>
    <property type="match status" value="1"/>
</dbReference>
<comment type="caution">
    <text evidence="11">The sequence shown here is derived from an EMBL/GenBank/DDBJ whole genome shotgun (WGS) entry which is preliminary data.</text>
</comment>
<dbReference type="InterPro" id="IPR036393">
    <property type="entry name" value="AceGlu_kinase-like_sf"/>
</dbReference>
<evidence type="ECO:0000256" key="6">
    <source>
        <dbReference type="ARBA" id="ARBA00022777"/>
    </source>
</evidence>
<comment type="function">
    <text evidence="9">Catalyzes the ATP-dependent phosphorylation of N-acetyl-L-glutamate.</text>
</comment>
<evidence type="ECO:0000256" key="8">
    <source>
        <dbReference type="ARBA" id="ARBA00048141"/>
    </source>
</evidence>
<feature type="binding site" evidence="9">
    <location>
        <position position="72"/>
    </location>
    <ligand>
        <name>substrate</name>
    </ligand>
</feature>
<dbReference type="CDD" id="cd04238">
    <property type="entry name" value="AAK_NAGK-like"/>
    <property type="match status" value="1"/>
</dbReference>
<keyword evidence="2 9" id="KW-0055">Arginine biosynthesis</keyword>
<evidence type="ECO:0000256" key="7">
    <source>
        <dbReference type="ARBA" id="ARBA00022840"/>
    </source>
</evidence>
<feature type="binding site" evidence="9">
    <location>
        <position position="172"/>
    </location>
    <ligand>
        <name>substrate</name>
    </ligand>
</feature>
<keyword evidence="4 9" id="KW-0808">Transferase</keyword>
<dbReference type="AlphaFoldDB" id="A0A271IUN5"/>
<gene>
    <name evidence="9" type="primary">argB</name>
    <name evidence="11" type="ORF">BSZ37_00100</name>
</gene>
<comment type="pathway">
    <text evidence="1 9">Amino-acid biosynthesis; L-arginine biosynthesis; N(2)-acetyl-L-ornithine from L-glutamate: step 2/4.</text>
</comment>
<dbReference type="InterPro" id="IPR001048">
    <property type="entry name" value="Asp/Glu/Uridylate_kinase"/>
</dbReference>
<evidence type="ECO:0000256" key="1">
    <source>
        <dbReference type="ARBA" id="ARBA00004828"/>
    </source>
</evidence>
<dbReference type="Pfam" id="PF00696">
    <property type="entry name" value="AA_kinase"/>
    <property type="match status" value="1"/>
</dbReference>
<dbReference type="Proteomes" id="UP000216339">
    <property type="component" value="Unassembled WGS sequence"/>
</dbReference>
<dbReference type="EC" id="2.7.2.8" evidence="9"/>
<accession>A0A271IUN5</accession>
<dbReference type="InterPro" id="IPR037528">
    <property type="entry name" value="ArgB"/>
</dbReference>
<dbReference type="SUPFAM" id="SSF53633">
    <property type="entry name" value="Carbamate kinase-like"/>
    <property type="match status" value="1"/>
</dbReference>
<evidence type="ECO:0000256" key="3">
    <source>
        <dbReference type="ARBA" id="ARBA00022605"/>
    </source>
</evidence>
<proteinExistence type="inferred from homology"/>
<dbReference type="GO" id="GO:0005737">
    <property type="term" value="C:cytoplasm"/>
    <property type="evidence" value="ECO:0007669"/>
    <property type="project" value="UniProtKB-SubCell"/>
</dbReference>
<dbReference type="PANTHER" id="PTHR23342:SF0">
    <property type="entry name" value="N-ACETYLGLUTAMATE SYNTHASE, MITOCHONDRIAL"/>
    <property type="match status" value="1"/>
</dbReference>
<evidence type="ECO:0000256" key="4">
    <source>
        <dbReference type="ARBA" id="ARBA00022679"/>
    </source>
</evidence>
<feature type="site" description="Transition state stabilizer" evidence="9">
    <location>
        <position position="235"/>
    </location>
</feature>
<feature type="site" description="Transition state stabilizer" evidence="9">
    <location>
        <position position="18"/>
    </location>
</feature>
<sequence length="268" mass="27224">MADVKSPQPRVSRSVVVKLGGAILADAEAVAEVWTGVQALGGPAVLVHGGGPQATALARRLGHEPRIVAGRRVTSDLDLDVMLWTLRGELNARLVASARAAGVRAVGVSGADGGLVRVHRRPPRDVDGETVDFGHVGDVDGVAPALVETLLGAGFTPVVATICADDAGALYNVNADTVAFELAAALGATRLDLVTEAGGVRRDADDPDSRLDRLTAAEVEAGVAEGWIAGGMRPKLEVARAALRRGVPAVRVCAPADIAGGGGTTVVP</sequence>
<keyword evidence="12" id="KW-1185">Reference proteome</keyword>
<dbReference type="NCBIfam" id="TIGR00761">
    <property type="entry name" value="argB"/>
    <property type="match status" value="1"/>
</dbReference>
<dbReference type="EMBL" id="MQWD01000001">
    <property type="protein sequence ID" value="PAP74961.1"/>
    <property type="molecule type" value="Genomic_DNA"/>
</dbReference>